<dbReference type="Gene3D" id="3.90.550.10">
    <property type="entry name" value="Spore Coat Polysaccharide Biosynthesis Protein SpsA, Chain A"/>
    <property type="match status" value="1"/>
</dbReference>
<keyword evidence="4" id="KW-0808">Transferase</keyword>
<comment type="pathway">
    <text evidence="8">Carotenoid biosynthesis; staphyloxanthin biosynthesis; staphyloxanthin from farnesyl diphosphate: step 4/5.</text>
</comment>
<evidence type="ECO:0000313" key="13">
    <source>
        <dbReference type="EMBL" id="WLV26020.1"/>
    </source>
</evidence>
<feature type="domain" description="Glycosyltransferase 2-like" evidence="12">
    <location>
        <begin position="41"/>
        <end position="158"/>
    </location>
</feature>
<keyword evidence="6 11" id="KW-0472">Membrane</keyword>
<reference evidence="13" key="1">
    <citation type="submission" date="2023-06" db="EMBL/GenBank/DDBJ databases">
        <title>A Treasure from Seagulls: Isolation and Description of Aciduricobacillus qingdaonensis gen. nov., sp. nov., a Rare Obligately Uric Acid-utilizing Member in the Family Bacillaceae.</title>
        <authorList>
            <person name="Liu W."/>
            <person name="Wang B."/>
        </authorList>
    </citation>
    <scope>NUCLEOTIDE SEQUENCE</scope>
    <source>
        <strain evidence="13">44XB</strain>
    </source>
</reference>
<protein>
    <recommendedName>
        <fullName evidence="10">4,4'-diaponeurosporenoate glycosyltransferase</fullName>
    </recommendedName>
</protein>
<evidence type="ECO:0000256" key="9">
    <source>
        <dbReference type="ARBA" id="ARBA00038120"/>
    </source>
</evidence>
<evidence type="ECO:0000259" key="12">
    <source>
        <dbReference type="Pfam" id="PF00535"/>
    </source>
</evidence>
<keyword evidence="3" id="KW-0328">Glycosyltransferase</keyword>
<keyword evidence="11" id="KW-0812">Transmembrane</keyword>
<gene>
    <name evidence="13" type="ORF">QR721_06845</name>
</gene>
<dbReference type="PANTHER" id="PTHR43646">
    <property type="entry name" value="GLYCOSYLTRANSFERASE"/>
    <property type="match status" value="1"/>
</dbReference>
<keyword evidence="14" id="KW-1185">Reference proteome</keyword>
<evidence type="ECO:0000256" key="5">
    <source>
        <dbReference type="ARBA" id="ARBA00022746"/>
    </source>
</evidence>
<keyword evidence="5" id="KW-0125">Carotenoid biosynthesis</keyword>
<evidence type="ECO:0000256" key="6">
    <source>
        <dbReference type="ARBA" id="ARBA00023136"/>
    </source>
</evidence>
<evidence type="ECO:0000313" key="14">
    <source>
        <dbReference type="Proteomes" id="UP001180087"/>
    </source>
</evidence>
<evidence type="ECO:0000256" key="3">
    <source>
        <dbReference type="ARBA" id="ARBA00022676"/>
    </source>
</evidence>
<accession>A0ABY9KZA8</accession>
<sequence length="373" mass="41848">MMILCSILILAGLVSGWVMFWRVPEPGRKKINTSIKEISLTVIIPARNEEKRISYLLETLQQQKLKVDEIIVVDDGSTDRTRDISMEFGVKVVQNSELNPGWSGKSLACWNGAKAANGDLLLFMDADTVLSDEKAIGKVIAAYQSEGGTGILSLQPYHVVRKSFENISSIFNIIVMTGVNAFTVFKNKFRSAGSFGPFILCRRDEYFYAGGHEHIQAAIMDDLALGEAFQNKQLPVRCFGGKGIVGYSIYSESLHSLLGGWIKNFATASKSTNPFVMTMINSWIAGGLVNLLFIIWSLIAVHGSWHNYLLPVILYTVYAVQFYFLARKTGTYNWWVYPIFPLLIIVFTGTFLTSVYFTKVRKSVTWRGRKIKV</sequence>
<dbReference type="InterPro" id="IPR029044">
    <property type="entry name" value="Nucleotide-diphossugar_trans"/>
</dbReference>
<feature type="transmembrane region" description="Helical" evidence="11">
    <location>
        <begin position="308"/>
        <end position="326"/>
    </location>
</feature>
<evidence type="ECO:0000256" key="1">
    <source>
        <dbReference type="ARBA" id="ARBA00004236"/>
    </source>
</evidence>
<dbReference type="EMBL" id="CP129113">
    <property type="protein sequence ID" value="WLV26020.1"/>
    <property type="molecule type" value="Genomic_DNA"/>
</dbReference>
<dbReference type="PANTHER" id="PTHR43646:SF2">
    <property type="entry name" value="GLYCOSYLTRANSFERASE 2-LIKE DOMAIN-CONTAINING PROTEIN"/>
    <property type="match status" value="1"/>
</dbReference>
<evidence type="ECO:0000256" key="10">
    <source>
        <dbReference type="ARBA" id="ARBA00040345"/>
    </source>
</evidence>
<evidence type="ECO:0000256" key="7">
    <source>
        <dbReference type="ARBA" id="ARBA00037281"/>
    </source>
</evidence>
<dbReference type="InterPro" id="IPR001173">
    <property type="entry name" value="Glyco_trans_2-like"/>
</dbReference>
<proteinExistence type="inferred from homology"/>
<evidence type="ECO:0000256" key="11">
    <source>
        <dbReference type="SAM" id="Phobius"/>
    </source>
</evidence>
<dbReference type="Pfam" id="PF00535">
    <property type="entry name" value="Glycos_transf_2"/>
    <property type="match status" value="1"/>
</dbReference>
<dbReference type="RefSeq" id="WP_348029804.1">
    <property type="nucleotide sequence ID" value="NZ_CP129113.1"/>
</dbReference>
<keyword evidence="11" id="KW-1133">Transmembrane helix</keyword>
<evidence type="ECO:0000256" key="4">
    <source>
        <dbReference type="ARBA" id="ARBA00022679"/>
    </source>
</evidence>
<feature type="transmembrane region" description="Helical" evidence="11">
    <location>
        <begin position="332"/>
        <end position="357"/>
    </location>
</feature>
<comment type="similarity">
    <text evidence="9">Belongs to the glycosyltransferase 2 family. CrtQ subfamily.</text>
</comment>
<dbReference type="SUPFAM" id="SSF53448">
    <property type="entry name" value="Nucleotide-diphospho-sugar transferases"/>
    <property type="match status" value="1"/>
</dbReference>
<dbReference type="CDD" id="cd00761">
    <property type="entry name" value="Glyco_tranf_GTA_type"/>
    <property type="match status" value="1"/>
</dbReference>
<evidence type="ECO:0000256" key="8">
    <source>
        <dbReference type="ARBA" id="ARBA00037904"/>
    </source>
</evidence>
<organism evidence="13 14">
    <name type="scientific">Aciduricibacillus chroicocephali</name>
    <dbReference type="NCBI Taxonomy" id="3054939"/>
    <lineage>
        <taxon>Bacteria</taxon>
        <taxon>Bacillati</taxon>
        <taxon>Bacillota</taxon>
        <taxon>Bacilli</taxon>
        <taxon>Bacillales</taxon>
        <taxon>Bacillaceae</taxon>
        <taxon>Aciduricibacillus</taxon>
    </lineage>
</organism>
<name>A0ABY9KZA8_9BACI</name>
<comment type="function">
    <text evidence="7">Catalyzes the glycosylation of 4,4'-diaponeurosporenoate, i.e. the esterification of glucose at the C1'' position with the carboxyl group of 4,4'-diaponeurosporenic acid, to form glycosyl-4,4'-diaponeurosporenoate. This is a step in the biosynthesis of staphyloxanthin, an orange pigment present in most staphylococci strains.</text>
</comment>
<dbReference type="Proteomes" id="UP001180087">
    <property type="component" value="Chromosome"/>
</dbReference>
<comment type="subcellular location">
    <subcellularLocation>
        <location evidence="1">Cell membrane</location>
    </subcellularLocation>
</comment>
<feature type="transmembrane region" description="Helical" evidence="11">
    <location>
        <begin position="280"/>
        <end position="301"/>
    </location>
</feature>
<keyword evidence="2" id="KW-1003">Cell membrane</keyword>
<evidence type="ECO:0000256" key="2">
    <source>
        <dbReference type="ARBA" id="ARBA00022475"/>
    </source>
</evidence>